<dbReference type="RefSeq" id="WP_306352477.1">
    <property type="nucleotide sequence ID" value="NZ_JASAWX010000049.1"/>
</dbReference>
<proteinExistence type="predicted"/>
<keyword evidence="3" id="KW-1185">Reference proteome</keyword>
<gene>
    <name evidence="2" type="ORF">QJU57_10700</name>
</gene>
<dbReference type="GO" id="GO:0003676">
    <property type="term" value="F:nucleic acid binding"/>
    <property type="evidence" value="ECO:0007669"/>
    <property type="project" value="InterPro"/>
</dbReference>
<dbReference type="PANTHER" id="PTHR46564:SF1">
    <property type="entry name" value="TRANSPOSASE"/>
    <property type="match status" value="1"/>
</dbReference>
<dbReference type="InterPro" id="IPR047655">
    <property type="entry name" value="Transpos_IS630-like"/>
</dbReference>
<dbReference type="PANTHER" id="PTHR46564">
    <property type="entry name" value="TRANSPOSASE"/>
    <property type="match status" value="1"/>
</dbReference>
<dbReference type="EMBL" id="JASAXT010000051">
    <property type="protein sequence ID" value="MDP8149531.1"/>
    <property type="molecule type" value="Genomic_DNA"/>
</dbReference>
<dbReference type="Pfam" id="PF13358">
    <property type="entry name" value="DDE_3"/>
    <property type="match status" value="1"/>
</dbReference>
<sequence length="191" mass="22230">MPLNDWVLAIKKTLKHPKANEDARIKFQKKINDFSKQGKTIIYLDESGFAKDMPRTHGYCRKGQRCYGHQDWHAKGRINVIGAIVGFTFLTVSLFEGNINSDTFYAWLKQDLLPKVKPDSVLVMDNATFHKRQDMITAIQDKGVILEFLPPYSPDLNPIEKKWAQAKSIRKKLRCDDIDFLFQEYFNYVKL</sequence>
<evidence type="ECO:0000313" key="2">
    <source>
        <dbReference type="EMBL" id="MDP8149531.1"/>
    </source>
</evidence>
<dbReference type="AlphaFoldDB" id="A0AAW8CCI7"/>
<feature type="domain" description="Tc1-like transposase DDE" evidence="1">
    <location>
        <begin position="41"/>
        <end position="177"/>
    </location>
</feature>
<dbReference type="InterPro" id="IPR038717">
    <property type="entry name" value="Tc1-like_DDE_dom"/>
</dbReference>
<evidence type="ECO:0000313" key="3">
    <source>
        <dbReference type="Proteomes" id="UP001226020"/>
    </source>
</evidence>
<dbReference type="InterPro" id="IPR036397">
    <property type="entry name" value="RNaseH_sf"/>
</dbReference>
<name>A0AAW8CCI7_9PAST</name>
<dbReference type="Proteomes" id="UP001226020">
    <property type="component" value="Unassembled WGS sequence"/>
</dbReference>
<dbReference type="NCBIfam" id="NF033545">
    <property type="entry name" value="transpos_IS630"/>
    <property type="match status" value="1"/>
</dbReference>
<comment type="caution">
    <text evidence="2">The sequence shown here is derived from an EMBL/GenBank/DDBJ whole genome shotgun (WGS) entry which is preliminary data.</text>
</comment>
<reference evidence="2 3" key="1">
    <citation type="journal article" date="2023" name="Front. Microbiol.">
        <title>Phylogeography and host specificity of Pasteurellaceae pathogenic to sea-farmed fish in the north-east Atlantic.</title>
        <authorList>
            <person name="Gulla S."/>
            <person name="Colquhoun D.J."/>
            <person name="Olsen A.B."/>
            <person name="Spilsberg B."/>
            <person name="Lagesen K."/>
            <person name="Aakesson C.P."/>
            <person name="Strom S."/>
            <person name="Manji F."/>
            <person name="Birkbeck T.H."/>
            <person name="Nilsen H.K."/>
        </authorList>
    </citation>
    <scope>NUCLEOTIDE SEQUENCE [LARGE SCALE GENOMIC DNA]</scope>
    <source>
        <strain evidence="2 3">NVIB3131</strain>
    </source>
</reference>
<dbReference type="Gene3D" id="3.30.420.10">
    <property type="entry name" value="Ribonuclease H-like superfamily/Ribonuclease H"/>
    <property type="match status" value="1"/>
</dbReference>
<accession>A0AAW8CCI7</accession>
<organism evidence="2 3">
    <name type="scientific">Phocoenobacter atlanticus subsp. atlanticus</name>
    <dbReference type="NCBI Taxonomy" id="3061285"/>
    <lineage>
        <taxon>Bacteria</taxon>
        <taxon>Pseudomonadati</taxon>
        <taxon>Pseudomonadota</taxon>
        <taxon>Gammaproteobacteria</taxon>
        <taxon>Pasteurellales</taxon>
        <taxon>Pasteurellaceae</taxon>
        <taxon>Phocoenobacter</taxon>
        <taxon>Phocoenobacter atlanticus</taxon>
    </lineage>
</organism>
<protein>
    <submittedName>
        <fullName evidence="2">IS630 family transposase</fullName>
    </submittedName>
</protein>
<evidence type="ECO:0000259" key="1">
    <source>
        <dbReference type="Pfam" id="PF13358"/>
    </source>
</evidence>